<dbReference type="Proteomes" id="UP001464923">
    <property type="component" value="Unassembled WGS sequence"/>
</dbReference>
<name>A0ABV1JVI6_9PSEU</name>
<keyword evidence="2" id="KW-1185">Reference proteome</keyword>
<evidence type="ECO:0000313" key="2">
    <source>
        <dbReference type="Proteomes" id="UP001464923"/>
    </source>
</evidence>
<accession>A0ABV1JVI6</accession>
<comment type="caution">
    <text evidence="1">The sequence shown here is derived from an EMBL/GenBank/DDBJ whole genome shotgun (WGS) entry which is preliminary data.</text>
</comment>
<dbReference type="EMBL" id="JBEDNP010000004">
    <property type="protein sequence ID" value="MEQ3538903.1"/>
    <property type="molecule type" value="Genomic_DNA"/>
</dbReference>
<dbReference type="RefSeq" id="WP_345652392.1">
    <property type="nucleotide sequence ID" value="NZ_BAABLY010000082.1"/>
</dbReference>
<reference evidence="1 2" key="1">
    <citation type="submission" date="2024-03" db="EMBL/GenBank/DDBJ databases">
        <title>Draft genome sequence of Pseudonocardia tropica JCM 19149.</title>
        <authorList>
            <person name="Butdee W."/>
            <person name="Duangmal K."/>
        </authorList>
    </citation>
    <scope>NUCLEOTIDE SEQUENCE [LARGE SCALE GENOMIC DNA]</scope>
    <source>
        <strain evidence="1 2">JCM 19149</strain>
    </source>
</reference>
<gene>
    <name evidence="1" type="ORF">WHI96_08730</name>
</gene>
<sequence>MRTRLAITLAVAVILTGCGPMPGDEDRDGQTLFPARQFALDVTTLDPCDALGAEDRDRLDVRTTRPGRSQDNASRDCTWSTRDGLGYTLQTFDVSAEEAFDTGDSEIVDVAGVGAVQRRASAPGTGLPLCQLVLDVADAASLRAQLQVTPPGEADTSDGRRDICDRLRDDTARMLENLRAAQTT</sequence>
<dbReference type="Pfam" id="PF12079">
    <property type="entry name" value="DUF3558"/>
    <property type="match status" value="1"/>
</dbReference>
<proteinExistence type="predicted"/>
<organism evidence="1 2">
    <name type="scientific">Pseudonocardia tropica</name>
    <dbReference type="NCBI Taxonomy" id="681289"/>
    <lineage>
        <taxon>Bacteria</taxon>
        <taxon>Bacillati</taxon>
        <taxon>Actinomycetota</taxon>
        <taxon>Actinomycetes</taxon>
        <taxon>Pseudonocardiales</taxon>
        <taxon>Pseudonocardiaceae</taxon>
        <taxon>Pseudonocardia</taxon>
    </lineage>
</organism>
<evidence type="ECO:0000313" key="1">
    <source>
        <dbReference type="EMBL" id="MEQ3538903.1"/>
    </source>
</evidence>
<dbReference type="InterPro" id="IPR024520">
    <property type="entry name" value="DUF3558"/>
</dbReference>
<dbReference type="PROSITE" id="PS51257">
    <property type="entry name" value="PROKAR_LIPOPROTEIN"/>
    <property type="match status" value="1"/>
</dbReference>
<protein>
    <submittedName>
        <fullName evidence="1">DUF3558 family protein</fullName>
    </submittedName>
</protein>